<dbReference type="EMBL" id="BGPR01002538">
    <property type="protein sequence ID" value="GBM75137.1"/>
    <property type="molecule type" value="Genomic_DNA"/>
</dbReference>
<feature type="region of interest" description="Disordered" evidence="1">
    <location>
        <begin position="181"/>
        <end position="202"/>
    </location>
</feature>
<sequence>MTGEKTKFSHHRRPGKKSDVTIRNCFRHGGFIRTKQEDNPDVIEKPTDLSEEDYEALINIDANFETVEKETICQAWMKRRDDGIQLEDNDNEEELEEKTPSAQETPQALRTERNTVLNLSTSIIHMKDSSLSAANRYIQTAPSSVCFVYLTAHKFIGLHDSDFDDYVRSVLYDNNGEEFYEERQSRSSNRGLQQQKSPDLLENQENSYIEIDDSGTDPDYVATESGNYSDMVHYGYHLEVDTSNHLLSLILSSPPATVSVHIESSNNGLLIKPTFGHLSHDMKKKIQDILALCEKETPTSKKRHFISHLIPERPEVAAKTSDRLDNTPSSLEKSSETPILARTFGRGRQANFAILNEKGKLSTSVKSVTN</sequence>
<dbReference type="Proteomes" id="UP000499080">
    <property type="component" value="Unassembled WGS sequence"/>
</dbReference>
<feature type="compositionally biased region" description="Polar residues" evidence="1">
    <location>
        <begin position="186"/>
        <end position="202"/>
    </location>
</feature>
<evidence type="ECO:0000256" key="1">
    <source>
        <dbReference type="SAM" id="MobiDB-lite"/>
    </source>
</evidence>
<keyword evidence="3" id="KW-1185">Reference proteome</keyword>
<gene>
    <name evidence="2" type="ORF">AVEN_233781_1</name>
</gene>
<evidence type="ECO:0000313" key="3">
    <source>
        <dbReference type="Proteomes" id="UP000499080"/>
    </source>
</evidence>
<evidence type="ECO:0000313" key="2">
    <source>
        <dbReference type="EMBL" id="GBM75137.1"/>
    </source>
</evidence>
<comment type="caution">
    <text evidence="2">The sequence shown here is derived from an EMBL/GenBank/DDBJ whole genome shotgun (WGS) entry which is preliminary data.</text>
</comment>
<dbReference type="AlphaFoldDB" id="A0A4Y2IBP5"/>
<reference evidence="2 3" key="1">
    <citation type="journal article" date="2019" name="Sci. Rep.">
        <title>Orb-weaving spider Araneus ventricosus genome elucidates the spidroin gene catalogue.</title>
        <authorList>
            <person name="Kono N."/>
            <person name="Nakamura H."/>
            <person name="Ohtoshi R."/>
            <person name="Moran D.A.P."/>
            <person name="Shinohara A."/>
            <person name="Yoshida Y."/>
            <person name="Fujiwara M."/>
            <person name="Mori M."/>
            <person name="Tomita M."/>
            <person name="Arakawa K."/>
        </authorList>
    </citation>
    <scope>NUCLEOTIDE SEQUENCE [LARGE SCALE GENOMIC DNA]</scope>
</reference>
<name>A0A4Y2IBP5_ARAVE</name>
<accession>A0A4Y2IBP5</accession>
<feature type="region of interest" description="Disordered" evidence="1">
    <location>
        <begin position="317"/>
        <end position="338"/>
    </location>
</feature>
<feature type="region of interest" description="Disordered" evidence="1">
    <location>
        <begin position="90"/>
        <end position="110"/>
    </location>
</feature>
<feature type="compositionally biased region" description="Polar residues" evidence="1">
    <location>
        <begin position="100"/>
        <end position="110"/>
    </location>
</feature>
<dbReference type="OrthoDB" id="6590871at2759"/>
<protein>
    <submittedName>
        <fullName evidence="2">Uncharacterized protein</fullName>
    </submittedName>
</protein>
<organism evidence="2 3">
    <name type="scientific">Araneus ventricosus</name>
    <name type="common">Orbweaver spider</name>
    <name type="synonym">Epeira ventricosa</name>
    <dbReference type="NCBI Taxonomy" id="182803"/>
    <lineage>
        <taxon>Eukaryota</taxon>
        <taxon>Metazoa</taxon>
        <taxon>Ecdysozoa</taxon>
        <taxon>Arthropoda</taxon>
        <taxon>Chelicerata</taxon>
        <taxon>Arachnida</taxon>
        <taxon>Araneae</taxon>
        <taxon>Araneomorphae</taxon>
        <taxon>Entelegynae</taxon>
        <taxon>Araneoidea</taxon>
        <taxon>Araneidae</taxon>
        <taxon>Araneus</taxon>
    </lineage>
</organism>
<proteinExistence type="predicted"/>